<dbReference type="SMART" id="SM00345">
    <property type="entry name" value="HTH_GNTR"/>
    <property type="match status" value="1"/>
</dbReference>
<dbReference type="InterPro" id="IPR036388">
    <property type="entry name" value="WH-like_DNA-bd_sf"/>
</dbReference>
<dbReference type="PROSITE" id="PS50949">
    <property type="entry name" value="HTH_GNTR"/>
    <property type="match status" value="1"/>
</dbReference>
<dbReference type="GO" id="GO:0003677">
    <property type="term" value="F:DNA binding"/>
    <property type="evidence" value="ECO:0007669"/>
    <property type="project" value="UniProtKB-KW"/>
</dbReference>
<dbReference type="InterPro" id="IPR036390">
    <property type="entry name" value="WH_DNA-bd_sf"/>
</dbReference>
<dbReference type="GO" id="GO:0045892">
    <property type="term" value="P:negative regulation of DNA-templated transcription"/>
    <property type="evidence" value="ECO:0007669"/>
    <property type="project" value="TreeGrafter"/>
</dbReference>
<dbReference type="SMART" id="SM00866">
    <property type="entry name" value="UTRA"/>
    <property type="match status" value="1"/>
</dbReference>
<dbReference type="FunFam" id="1.10.10.10:FF:000079">
    <property type="entry name" value="GntR family transcriptional regulator"/>
    <property type="match status" value="1"/>
</dbReference>
<dbReference type="Pfam" id="PF00392">
    <property type="entry name" value="GntR"/>
    <property type="match status" value="1"/>
</dbReference>
<keyword evidence="1" id="KW-0805">Transcription regulation</keyword>
<evidence type="ECO:0000256" key="3">
    <source>
        <dbReference type="ARBA" id="ARBA00023163"/>
    </source>
</evidence>
<dbReference type="SUPFAM" id="SSF64288">
    <property type="entry name" value="Chorismate lyase-like"/>
    <property type="match status" value="1"/>
</dbReference>
<dbReference type="Gene3D" id="1.10.10.10">
    <property type="entry name" value="Winged helix-like DNA-binding domain superfamily/Winged helix DNA-binding domain"/>
    <property type="match status" value="1"/>
</dbReference>
<protein>
    <submittedName>
        <fullName evidence="5">GntR family transcriptional regulator</fullName>
    </submittedName>
</protein>
<dbReference type="InterPro" id="IPR000524">
    <property type="entry name" value="Tscrpt_reg_HTH_GntR"/>
</dbReference>
<proteinExistence type="predicted"/>
<dbReference type="Pfam" id="PF07702">
    <property type="entry name" value="UTRA"/>
    <property type="match status" value="1"/>
</dbReference>
<evidence type="ECO:0000313" key="5">
    <source>
        <dbReference type="EMBL" id="TGA99755.1"/>
    </source>
</evidence>
<keyword evidence="3" id="KW-0804">Transcription</keyword>
<dbReference type="PRINTS" id="PR00035">
    <property type="entry name" value="HTHGNTR"/>
</dbReference>
<gene>
    <name evidence="5" type="ORF">E4665_02045</name>
</gene>
<dbReference type="InterPro" id="IPR011663">
    <property type="entry name" value="UTRA"/>
</dbReference>
<feature type="domain" description="HTH gntR-type" evidence="4">
    <location>
        <begin position="8"/>
        <end position="76"/>
    </location>
</feature>
<keyword evidence="2" id="KW-0238">DNA-binding</keyword>
<dbReference type="RefSeq" id="WP_135347151.1">
    <property type="nucleotide sequence ID" value="NZ_SRJD01000002.1"/>
</dbReference>
<dbReference type="PANTHER" id="PTHR44846:SF1">
    <property type="entry name" value="MANNOSYL-D-GLYCERATE TRANSPORT_METABOLISM SYSTEM REPRESSOR MNGR-RELATED"/>
    <property type="match status" value="1"/>
</dbReference>
<dbReference type="PANTHER" id="PTHR44846">
    <property type="entry name" value="MANNOSYL-D-GLYCERATE TRANSPORT/METABOLISM SYSTEM REPRESSOR MNGR-RELATED"/>
    <property type="match status" value="1"/>
</dbReference>
<evidence type="ECO:0000256" key="1">
    <source>
        <dbReference type="ARBA" id="ARBA00023015"/>
    </source>
</evidence>
<dbReference type="GO" id="GO:0003700">
    <property type="term" value="F:DNA-binding transcription factor activity"/>
    <property type="evidence" value="ECO:0007669"/>
    <property type="project" value="InterPro"/>
</dbReference>
<dbReference type="InterPro" id="IPR028978">
    <property type="entry name" value="Chorismate_lyase_/UTRA_dom_sf"/>
</dbReference>
<keyword evidence="6" id="KW-1185">Reference proteome</keyword>
<dbReference type="AlphaFoldDB" id="A0A4Z0GRF2"/>
<dbReference type="Gene3D" id="3.40.1410.10">
    <property type="entry name" value="Chorismate lyase-like"/>
    <property type="match status" value="1"/>
</dbReference>
<dbReference type="EMBL" id="SRJD01000002">
    <property type="protein sequence ID" value="TGA99755.1"/>
    <property type="molecule type" value="Genomic_DNA"/>
</dbReference>
<evidence type="ECO:0000259" key="4">
    <source>
        <dbReference type="PROSITE" id="PS50949"/>
    </source>
</evidence>
<dbReference type="OrthoDB" id="9815017at2"/>
<organism evidence="5 6">
    <name type="scientific">Sporolactobacillus shoreae</name>
    <dbReference type="NCBI Taxonomy" id="1465501"/>
    <lineage>
        <taxon>Bacteria</taxon>
        <taxon>Bacillati</taxon>
        <taxon>Bacillota</taxon>
        <taxon>Bacilli</taxon>
        <taxon>Bacillales</taxon>
        <taxon>Sporolactobacillaceae</taxon>
        <taxon>Sporolactobacillus</taxon>
    </lineage>
</organism>
<dbReference type="CDD" id="cd07377">
    <property type="entry name" value="WHTH_GntR"/>
    <property type="match status" value="1"/>
</dbReference>
<sequence>MIDRQSPVPVYFQIEQYIEHLIEAEDLKEGDRIPSEKEFTEQFQVSRMTIRQAVMDLVSQGILIRLKGKGTFVSERKKIEKPLTGLNGFTQEMESRGLKPDSRLLDFKLSVPSKKIAAKLALDVGQNIFEIKRTRLADGLPMAIETSFIPSGLVPELTAEKANQSLYDYIEKECGLVIDHAEQTLEASIVTAREAKLLEVPKVSPVLLIERVSYLKSGEPFEFTKSLYRADRYKFIIRLPNA</sequence>
<dbReference type="SUPFAM" id="SSF46785">
    <property type="entry name" value="Winged helix' DNA-binding domain"/>
    <property type="match status" value="1"/>
</dbReference>
<accession>A0A4Z0GRF2</accession>
<evidence type="ECO:0000256" key="2">
    <source>
        <dbReference type="ARBA" id="ARBA00023125"/>
    </source>
</evidence>
<dbReference type="InterPro" id="IPR050679">
    <property type="entry name" value="Bact_HTH_transcr_reg"/>
</dbReference>
<reference evidence="5 6" key="1">
    <citation type="journal article" date="2015" name="Int. J. Syst. Evol. Microbiol.">
        <title>Sporolactobacillus shoreae sp. nov. and Sporolactobacillus spathodeae sp. nov., two spore-forming lactic acid bacteria isolated from tree barks in Thailand.</title>
        <authorList>
            <person name="Thamacharoensuk T."/>
            <person name="Kitahara M."/>
            <person name="Ohkuma M."/>
            <person name="Thongchul N."/>
            <person name="Tanasupawat S."/>
        </authorList>
    </citation>
    <scope>NUCLEOTIDE SEQUENCE [LARGE SCALE GENOMIC DNA]</scope>
    <source>
        <strain evidence="5 6">BK92</strain>
    </source>
</reference>
<evidence type="ECO:0000313" key="6">
    <source>
        <dbReference type="Proteomes" id="UP000298347"/>
    </source>
</evidence>
<comment type="caution">
    <text evidence="5">The sequence shown here is derived from an EMBL/GenBank/DDBJ whole genome shotgun (WGS) entry which is preliminary data.</text>
</comment>
<dbReference type="Proteomes" id="UP000298347">
    <property type="component" value="Unassembled WGS sequence"/>
</dbReference>
<name>A0A4Z0GRF2_9BACL</name>